<name>A0A7W7J1A4_9FLAO</name>
<dbReference type="Pfam" id="PF07505">
    <property type="entry name" value="DUF5131"/>
    <property type="match status" value="2"/>
</dbReference>
<dbReference type="PANTHER" id="PTHR33375">
    <property type="entry name" value="CHROMOSOME-PARTITIONING PROTEIN PARB-RELATED"/>
    <property type="match status" value="1"/>
</dbReference>
<dbReference type="InterPro" id="IPR003115">
    <property type="entry name" value="ParB_N"/>
</dbReference>
<keyword evidence="3" id="KW-1185">Reference proteome</keyword>
<dbReference type="GO" id="GO:0045881">
    <property type="term" value="P:positive regulation of sporulation resulting in formation of a cellular spore"/>
    <property type="evidence" value="ECO:0007669"/>
    <property type="project" value="TreeGrafter"/>
</dbReference>
<dbReference type="GO" id="GO:0007059">
    <property type="term" value="P:chromosome segregation"/>
    <property type="evidence" value="ECO:0007669"/>
    <property type="project" value="TreeGrafter"/>
</dbReference>
<dbReference type="RefSeq" id="WP_184167466.1">
    <property type="nucleotide sequence ID" value="NZ_JACHLD010000009.1"/>
</dbReference>
<feature type="domain" description="ParB-like N-terminal" evidence="1">
    <location>
        <begin position="312"/>
        <end position="406"/>
    </location>
</feature>
<dbReference type="SUPFAM" id="SSF110849">
    <property type="entry name" value="ParB/Sulfiredoxin"/>
    <property type="match status" value="1"/>
</dbReference>
<dbReference type="GO" id="GO:0005694">
    <property type="term" value="C:chromosome"/>
    <property type="evidence" value="ECO:0007669"/>
    <property type="project" value="TreeGrafter"/>
</dbReference>
<evidence type="ECO:0000259" key="1">
    <source>
        <dbReference type="SMART" id="SM00470"/>
    </source>
</evidence>
<dbReference type="InterPro" id="IPR036086">
    <property type="entry name" value="ParB/Sulfiredoxin_sf"/>
</dbReference>
<dbReference type="Proteomes" id="UP000561681">
    <property type="component" value="Unassembled WGS sequence"/>
</dbReference>
<dbReference type="EMBL" id="JACHLD010000009">
    <property type="protein sequence ID" value="MBB4804384.1"/>
    <property type="molecule type" value="Genomic_DNA"/>
</dbReference>
<evidence type="ECO:0000313" key="3">
    <source>
        <dbReference type="Proteomes" id="UP000561681"/>
    </source>
</evidence>
<dbReference type="PANTHER" id="PTHR33375:SF1">
    <property type="entry name" value="CHROMOSOME-PARTITIONING PROTEIN PARB-RELATED"/>
    <property type="match status" value="1"/>
</dbReference>
<dbReference type="InterPro" id="IPR050336">
    <property type="entry name" value="Chromosome_partition/occlusion"/>
</dbReference>
<sequence length="653" mass="74748">MGSKIEWTSKTWNPTTGCTHYSSSKNGGNECLNCYAETETKRLQLMDNKKYNQGFDVVVEHHDELKKPYEWKKPTTVFVNSMSDLFHKDVSDTFIEKVFEVMNDNKQHIFQILTKRHDRIQKLPKNLNWSDNIWLGVSCGTQYATKRIPALVSSPAKYKFLSIEPLVQEITEIELDGIDWVIVGGESGNTSYKIEKDSNGQEKYQISDGKKKFIHQLDKAGNKIIKNKIRPLKKEWVETIRDKCIKKDVPFFFKQWGKTKNNPNPNDPSIHNKHRYHAKGGCELDGKIYWSNPTISDHSIPKINLFGTDYLIMDEINDLVTIWEIKTHLPSAEPNLLNSIKESIHKNGLHNPILYVKMQDGKKLVIDGHTRLDALLELKIKDIPTKQVDETFNSLEEIKLWIVKNQLGRRNLSITERVKLALLSKPTIEKLAKENLSKAGKISTKKSSENSLEIKPIDTNAEIARIANVSKNTVVNYSTVMRKGSEALKKDLSEGTISIGAAYNSLKNKPEITNEIRPQSLAQKVNKINEAHDIKTFGNLTEEKCKIFENEDAREANIITILNLEERQDKIFNNGKINDYSNIPVLINLEEEKHKIFENEEIGESNIITLSNLEEGKSKILKNELDIIILSKPDKIDILKKISNVKIGIYYIN</sequence>
<dbReference type="AlphaFoldDB" id="A0A7W7J1A4"/>
<evidence type="ECO:0000313" key="2">
    <source>
        <dbReference type="EMBL" id="MBB4804384.1"/>
    </source>
</evidence>
<dbReference type="InterPro" id="IPR011101">
    <property type="entry name" value="DUF5131"/>
</dbReference>
<gene>
    <name evidence="2" type="ORF">HNP37_004471</name>
</gene>
<organism evidence="2 3">
    <name type="scientific">Flavobacterium nitrogenifigens</name>
    <dbReference type="NCBI Taxonomy" id="1617283"/>
    <lineage>
        <taxon>Bacteria</taxon>
        <taxon>Pseudomonadati</taxon>
        <taxon>Bacteroidota</taxon>
        <taxon>Flavobacteriia</taxon>
        <taxon>Flavobacteriales</taxon>
        <taxon>Flavobacteriaceae</taxon>
        <taxon>Flavobacterium</taxon>
    </lineage>
</organism>
<proteinExistence type="predicted"/>
<reference evidence="2 3" key="1">
    <citation type="submission" date="2020-08" db="EMBL/GenBank/DDBJ databases">
        <title>Functional genomics of gut bacteria from endangered species of beetles.</title>
        <authorList>
            <person name="Carlos-Shanley C."/>
        </authorList>
    </citation>
    <scope>NUCLEOTIDE SEQUENCE [LARGE SCALE GENOMIC DNA]</scope>
    <source>
        <strain evidence="2 3">S00142</strain>
    </source>
</reference>
<dbReference type="Gene3D" id="3.90.1530.10">
    <property type="entry name" value="Conserved hypothetical protein from pyrococcus furiosus pfu- 392566-001, ParB domain"/>
    <property type="match status" value="1"/>
</dbReference>
<dbReference type="SMART" id="SM00470">
    <property type="entry name" value="ParB"/>
    <property type="match status" value="1"/>
</dbReference>
<accession>A0A7W7J1A4</accession>
<protein>
    <submittedName>
        <fullName evidence="2">Protein gp37</fullName>
    </submittedName>
</protein>
<comment type="caution">
    <text evidence="2">The sequence shown here is derived from an EMBL/GenBank/DDBJ whole genome shotgun (WGS) entry which is preliminary data.</text>
</comment>